<dbReference type="Gene3D" id="2.40.30.170">
    <property type="match status" value="1"/>
</dbReference>
<dbReference type="Proteomes" id="UP000614272">
    <property type="component" value="Unassembled WGS sequence"/>
</dbReference>
<evidence type="ECO:0000259" key="3">
    <source>
        <dbReference type="Pfam" id="PF25917"/>
    </source>
</evidence>
<dbReference type="Gene3D" id="1.10.287.470">
    <property type="entry name" value="Helix hairpin bin"/>
    <property type="match status" value="1"/>
</dbReference>
<evidence type="ECO:0000313" key="7">
    <source>
        <dbReference type="Proteomes" id="UP000614272"/>
    </source>
</evidence>
<dbReference type="PANTHER" id="PTHR30469:SF16">
    <property type="entry name" value="HAE1 FAMILY EFFLUX PUMP MFP COMPONENT"/>
    <property type="match status" value="1"/>
</dbReference>
<dbReference type="Gene3D" id="2.40.50.100">
    <property type="match status" value="1"/>
</dbReference>
<dbReference type="SUPFAM" id="SSF111369">
    <property type="entry name" value="HlyD-like secretion proteins"/>
    <property type="match status" value="1"/>
</dbReference>
<dbReference type="PANTHER" id="PTHR30469">
    <property type="entry name" value="MULTIDRUG RESISTANCE PROTEIN MDTA"/>
    <property type="match status" value="1"/>
</dbReference>
<dbReference type="InterPro" id="IPR058625">
    <property type="entry name" value="MdtA-like_BSH"/>
</dbReference>
<sequence>MAKKLTISPVLILLLMVAAVTVYLYLQPEETQPSRQMSPVPVKVEEVTQQDFAVVVEALGTATANEAVQITAQQSEVISSIGFDDGDMVEKGQLLVQLNDREEQARVSELEINLQEAKRQLRRITNLARENAASAQLLDEQEARVNALKAQLEVTESQLAELEIRAPFSGKLGIRRVSNGALVRPGDMITTLDDLSKVKVDFSIAERHLADVARGLQVAATTVAYPGVIFRGEIVSIDSRLDPVTRSVQVRALVDNPELRLRPGMLLQIQLQKQVLNTLVLPESALIPIQEQQFVYVIGADNKAQKREVKIGRRKPGLVQVISGLKAGERVVVEGALKLGDGMSVNILEQ</sequence>
<evidence type="ECO:0000256" key="2">
    <source>
        <dbReference type="SAM" id="Coils"/>
    </source>
</evidence>
<comment type="similarity">
    <text evidence="1">Belongs to the membrane fusion protein (MFP) (TC 8.A.1) family.</text>
</comment>
<dbReference type="RefSeq" id="WP_099033600.1">
    <property type="nucleotide sequence ID" value="NZ_BMGJ01000001.1"/>
</dbReference>
<gene>
    <name evidence="6" type="ORF">GCM10011357_00300</name>
</gene>
<evidence type="ECO:0000259" key="5">
    <source>
        <dbReference type="Pfam" id="PF25989"/>
    </source>
</evidence>
<dbReference type="Pfam" id="PF25917">
    <property type="entry name" value="BSH_RND"/>
    <property type="match status" value="1"/>
</dbReference>
<dbReference type="NCBIfam" id="TIGR01730">
    <property type="entry name" value="RND_mfp"/>
    <property type="match status" value="1"/>
</dbReference>
<dbReference type="Pfam" id="PF25989">
    <property type="entry name" value="YknX_C"/>
    <property type="match status" value="1"/>
</dbReference>
<dbReference type="InterPro" id="IPR006143">
    <property type="entry name" value="RND_pump_MFP"/>
</dbReference>
<keyword evidence="7" id="KW-1185">Reference proteome</keyword>
<feature type="domain" description="YknX-like C-terminal permuted SH3-like" evidence="5">
    <location>
        <begin position="279"/>
        <end position="346"/>
    </location>
</feature>
<evidence type="ECO:0000256" key="1">
    <source>
        <dbReference type="ARBA" id="ARBA00009477"/>
    </source>
</evidence>
<comment type="caution">
    <text evidence="6">The sequence shown here is derived from an EMBL/GenBank/DDBJ whole genome shotgun (WGS) entry which is preliminary data.</text>
</comment>
<dbReference type="InterPro" id="IPR058637">
    <property type="entry name" value="YknX-like_C"/>
</dbReference>
<evidence type="ECO:0000259" key="4">
    <source>
        <dbReference type="Pfam" id="PF25954"/>
    </source>
</evidence>
<accession>A0ABQ1QX76</accession>
<dbReference type="InterPro" id="IPR058792">
    <property type="entry name" value="Beta-barrel_RND_2"/>
</dbReference>
<reference evidence="7" key="1">
    <citation type="journal article" date="2019" name="Int. J. Syst. Evol. Microbiol.">
        <title>The Global Catalogue of Microorganisms (GCM) 10K type strain sequencing project: providing services to taxonomists for standard genome sequencing and annotation.</title>
        <authorList>
            <consortium name="The Broad Institute Genomics Platform"/>
            <consortium name="The Broad Institute Genome Sequencing Center for Infectious Disease"/>
            <person name="Wu L."/>
            <person name="Ma J."/>
        </authorList>
    </citation>
    <scope>NUCLEOTIDE SEQUENCE [LARGE SCALE GENOMIC DNA]</scope>
    <source>
        <strain evidence="7">CGMCC 1.12923</strain>
    </source>
</reference>
<name>A0ABQ1QX76_9ALTE</name>
<dbReference type="Gene3D" id="2.40.420.20">
    <property type="match status" value="1"/>
</dbReference>
<protein>
    <submittedName>
        <fullName evidence="6">MexH family multidrug efflux RND transporter periplasmic adaptor subunit</fullName>
    </submittedName>
</protein>
<feature type="coiled-coil region" evidence="2">
    <location>
        <begin position="100"/>
        <end position="165"/>
    </location>
</feature>
<feature type="domain" description="Multidrug resistance protein MdtA-like barrel-sandwich hybrid" evidence="3">
    <location>
        <begin position="67"/>
        <end position="187"/>
    </location>
</feature>
<feature type="domain" description="CusB-like beta-barrel" evidence="4">
    <location>
        <begin position="200"/>
        <end position="274"/>
    </location>
</feature>
<organism evidence="6 7">
    <name type="scientific">Lacimicrobium alkaliphilum</name>
    <dbReference type="NCBI Taxonomy" id="1526571"/>
    <lineage>
        <taxon>Bacteria</taxon>
        <taxon>Pseudomonadati</taxon>
        <taxon>Pseudomonadota</taxon>
        <taxon>Gammaproteobacteria</taxon>
        <taxon>Alteromonadales</taxon>
        <taxon>Alteromonadaceae</taxon>
        <taxon>Lacimicrobium</taxon>
    </lineage>
</organism>
<proteinExistence type="inferred from homology"/>
<dbReference type="EMBL" id="BMGJ01000001">
    <property type="protein sequence ID" value="GGD48315.1"/>
    <property type="molecule type" value="Genomic_DNA"/>
</dbReference>
<evidence type="ECO:0000313" key="6">
    <source>
        <dbReference type="EMBL" id="GGD48315.1"/>
    </source>
</evidence>
<keyword evidence="2" id="KW-0175">Coiled coil</keyword>
<dbReference type="Pfam" id="PF25954">
    <property type="entry name" value="Beta-barrel_RND_2"/>
    <property type="match status" value="1"/>
</dbReference>